<dbReference type="RefSeq" id="WP_179279596.1">
    <property type="nucleotide sequence ID" value="NZ_FZOF01000001.1"/>
</dbReference>
<dbReference type="InterPro" id="IPR000182">
    <property type="entry name" value="GNAT_dom"/>
</dbReference>
<keyword evidence="2 4" id="KW-0012">Acyltransferase</keyword>
<dbReference type="PROSITE" id="PS51186">
    <property type="entry name" value="GNAT"/>
    <property type="match status" value="1"/>
</dbReference>
<feature type="domain" description="N-acetyltransferase" evidence="3">
    <location>
        <begin position="1"/>
        <end position="171"/>
    </location>
</feature>
<dbReference type="Proteomes" id="UP000198280">
    <property type="component" value="Unassembled WGS sequence"/>
</dbReference>
<keyword evidence="5" id="KW-1185">Reference proteome</keyword>
<evidence type="ECO:0000259" key="3">
    <source>
        <dbReference type="PROSITE" id="PS51186"/>
    </source>
</evidence>
<dbReference type="Gene3D" id="3.40.630.30">
    <property type="match status" value="1"/>
</dbReference>
<name>A0A238Z6P5_9ACTN</name>
<sequence length="171" mass="18856">MEIRTGGPGDLPATLDLLDEAIAWLTARGHTGQWGTSPWSSRPPAVERVTRYAEEYLLRVAETGGRVVGVCVLAEERPDYAPPVDERELYLRLLVTDRSLSGSGIGAALVEDAVAETRRRGIRLLRVDCYAGGEGRLVRQYEALGFTRAQPFAVSRAEGDHWPGQILERRV</sequence>
<reference evidence="4 5" key="1">
    <citation type="submission" date="2017-06" db="EMBL/GenBank/DDBJ databases">
        <authorList>
            <person name="Kim H.J."/>
            <person name="Triplett B.A."/>
        </authorList>
    </citation>
    <scope>NUCLEOTIDE SEQUENCE [LARGE SCALE GENOMIC DNA]</scope>
    <source>
        <strain evidence="4 5">CGMCC 4.1858</strain>
    </source>
</reference>
<dbReference type="SUPFAM" id="SSF55729">
    <property type="entry name" value="Acyl-CoA N-acyltransferases (Nat)"/>
    <property type="match status" value="1"/>
</dbReference>
<dbReference type="Pfam" id="PF00583">
    <property type="entry name" value="Acetyltransf_1"/>
    <property type="match status" value="1"/>
</dbReference>
<evidence type="ECO:0000313" key="5">
    <source>
        <dbReference type="Proteomes" id="UP000198280"/>
    </source>
</evidence>
<proteinExistence type="predicted"/>
<dbReference type="InterPro" id="IPR050832">
    <property type="entry name" value="Bact_Acetyltransf"/>
</dbReference>
<dbReference type="InterPro" id="IPR016181">
    <property type="entry name" value="Acyl_CoA_acyltransferase"/>
</dbReference>
<evidence type="ECO:0000313" key="4">
    <source>
        <dbReference type="EMBL" id="SNR78648.1"/>
    </source>
</evidence>
<dbReference type="GO" id="GO:0016747">
    <property type="term" value="F:acyltransferase activity, transferring groups other than amino-acyl groups"/>
    <property type="evidence" value="ECO:0007669"/>
    <property type="project" value="InterPro"/>
</dbReference>
<gene>
    <name evidence="4" type="ORF">SAMN05216252_10116</name>
</gene>
<organism evidence="4 5">
    <name type="scientific">Actinacidiphila glaucinigra</name>
    <dbReference type="NCBI Taxonomy" id="235986"/>
    <lineage>
        <taxon>Bacteria</taxon>
        <taxon>Bacillati</taxon>
        <taxon>Actinomycetota</taxon>
        <taxon>Actinomycetes</taxon>
        <taxon>Kitasatosporales</taxon>
        <taxon>Streptomycetaceae</taxon>
        <taxon>Actinacidiphila</taxon>
    </lineage>
</organism>
<evidence type="ECO:0000256" key="2">
    <source>
        <dbReference type="ARBA" id="ARBA00023315"/>
    </source>
</evidence>
<dbReference type="EMBL" id="FZOF01000001">
    <property type="protein sequence ID" value="SNR78648.1"/>
    <property type="molecule type" value="Genomic_DNA"/>
</dbReference>
<dbReference type="AlphaFoldDB" id="A0A238Z6P5"/>
<dbReference type="PANTHER" id="PTHR43877">
    <property type="entry name" value="AMINOALKYLPHOSPHONATE N-ACETYLTRANSFERASE-RELATED-RELATED"/>
    <property type="match status" value="1"/>
</dbReference>
<evidence type="ECO:0000256" key="1">
    <source>
        <dbReference type="ARBA" id="ARBA00022679"/>
    </source>
</evidence>
<dbReference type="CDD" id="cd04301">
    <property type="entry name" value="NAT_SF"/>
    <property type="match status" value="1"/>
</dbReference>
<keyword evidence="1 4" id="KW-0808">Transferase</keyword>
<accession>A0A238Z6P5</accession>
<protein>
    <submittedName>
        <fullName evidence="4">L-amino acid N-acyltransferase YncA</fullName>
    </submittedName>
</protein>